<dbReference type="Proteomes" id="UP000886390">
    <property type="component" value="Unassembled WGS sequence"/>
</dbReference>
<dbReference type="SUPFAM" id="SSF52833">
    <property type="entry name" value="Thioredoxin-like"/>
    <property type="match status" value="1"/>
</dbReference>
<dbReference type="Pfam" id="PF00085">
    <property type="entry name" value="Thioredoxin"/>
    <property type="match status" value="1"/>
</dbReference>
<proteinExistence type="predicted"/>
<sequence length="109" mass="12664">MPFIEVDEENFDAVVEREFAKGHTVILKFGSTYCDSCQLMEFELEELHDRVTKVSILDIDVGECLGLMQRFEIEQVPTTLIFKDVESQLLYKNGIMLADDMIDIILRER</sequence>
<protein>
    <submittedName>
        <fullName evidence="2">Thioredoxin</fullName>
    </submittedName>
</protein>
<evidence type="ECO:0000313" key="2">
    <source>
        <dbReference type="EMBL" id="HFB53440.1"/>
    </source>
</evidence>
<dbReference type="InterPro" id="IPR036249">
    <property type="entry name" value="Thioredoxin-like_sf"/>
</dbReference>
<feature type="domain" description="Thioredoxin" evidence="1">
    <location>
        <begin position="4"/>
        <end position="88"/>
    </location>
</feature>
<name>A0A7C3C8H5_9BACT</name>
<reference evidence="2" key="1">
    <citation type="journal article" date="2020" name="mSystems">
        <title>Genome- and Community-Level Interaction Insights into Carbon Utilization and Element Cycling Functions of Hydrothermarchaeota in Hydrothermal Sediment.</title>
        <authorList>
            <person name="Zhou Z."/>
            <person name="Liu Y."/>
            <person name="Xu W."/>
            <person name="Pan J."/>
            <person name="Luo Z.H."/>
            <person name="Li M."/>
        </authorList>
    </citation>
    <scope>NUCLEOTIDE SEQUENCE [LARGE SCALE GENOMIC DNA]</scope>
    <source>
        <strain evidence="2">HyVt-507</strain>
    </source>
</reference>
<dbReference type="EMBL" id="DRNH01000090">
    <property type="protein sequence ID" value="HFB53440.1"/>
    <property type="molecule type" value="Genomic_DNA"/>
</dbReference>
<accession>A0A7C3C8H5</accession>
<evidence type="ECO:0000259" key="1">
    <source>
        <dbReference type="Pfam" id="PF00085"/>
    </source>
</evidence>
<dbReference type="InterPro" id="IPR013766">
    <property type="entry name" value="Thioredoxin_domain"/>
</dbReference>
<organism evidence="2">
    <name type="scientific">Sulfurimonas autotrophica</name>
    <dbReference type="NCBI Taxonomy" id="202747"/>
    <lineage>
        <taxon>Bacteria</taxon>
        <taxon>Pseudomonadati</taxon>
        <taxon>Campylobacterota</taxon>
        <taxon>Epsilonproteobacteria</taxon>
        <taxon>Campylobacterales</taxon>
        <taxon>Sulfurimonadaceae</taxon>
        <taxon>Sulfurimonas</taxon>
    </lineage>
</organism>
<gene>
    <name evidence="2" type="ORF">ENJ67_01795</name>
</gene>
<comment type="caution">
    <text evidence="2">The sequence shown here is derived from an EMBL/GenBank/DDBJ whole genome shotgun (WGS) entry which is preliminary data.</text>
</comment>
<dbReference type="AlphaFoldDB" id="A0A7C3C8H5"/>
<dbReference type="CDD" id="cd02947">
    <property type="entry name" value="TRX_family"/>
    <property type="match status" value="1"/>
</dbReference>
<dbReference type="Gene3D" id="3.40.30.10">
    <property type="entry name" value="Glutaredoxin"/>
    <property type="match status" value="1"/>
</dbReference>